<dbReference type="PANTHER" id="PTHR45663">
    <property type="entry name" value="GEO12009P1"/>
    <property type="match status" value="1"/>
</dbReference>
<evidence type="ECO:0000313" key="9">
    <source>
        <dbReference type="EMBL" id="AGH16740.1"/>
    </source>
</evidence>
<proteinExistence type="inferred from homology"/>
<evidence type="ECO:0000256" key="3">
    <source>
        <dbReference type="ARBA" id="ARBA00022982"/>
    </source>
</evidence>
<name>A0ABN4B047_LIBAS</name>
<protein>
    <recommendedName>
        <fullName evidence="6 7">Thioredoxin</fullName>
    </recommendedName>
</protein>
<dbReference type="RefSeq" id="WP_012778720.1">
    <property type="nucleotide sequence ID" value="NC_020549.1"/>
</dbReference>
<evidence type="ECO:0000256" key="5">
    <source>
        <dbReference type="ARBA" id="ARBA00023284"/>
    </source>
</evidence>
<dbReference type="CDD" id="cd02947">
    <property type="entry name" value="TRX_family"/>
    <property type="match status" value="1"/>
</dbReference>
<keyword evidence="4" id="KW-1015">Disulfide bond</keyword>
<dbReference type="InterPro" id="IPR013766">
    <property type="entry name" value="Thioredoxin_domain"/>
</dbReference>
<dbReference type="InterPro" id="IPR036249">
    <property type="entry name" value="Thioredoxin-like_sf"/>
</dbReference>
<keyword evidence="5" id="KW-0676">Redox-active center</keyword>
<feature type="domain" description="Thioredoxin" evidence="8">
    <location>
        <begin position="1"/>
        <end position="107"/>
    </location>
</feature>
<dbReference type="Pfam" id="PF00085">
    <property type="entry name" value="Thioredoxin"/>
    <property type="match status" value="1"/>
</dbReference>
<dbReference type="InterPro" id="IPR005746">
    <property type="entry name" value="Thioredoxin"/>
</dbReference>
<sequence>MSALKVDTKSFDSEVLECSNPVVVDFWASWCRPCVKLSPIIDDIADELADKVKITKLDIEESSEISTRYQISSIPTLILFKDGKVIDRMMPGASSQSDIIEWILSRV</sequence>
<accession>A0ABN4B047</accession>
<dbReference type="PANTHER" id="PTHR45663:SF11">
    <property type="entry name" value="GEO12009P1"/>
    <property type="match status" value="1"/>
</dbReference>
<comment type="similarity">
    <text evidence="1 7">Belongs to the thioredoxin family.</text>
</comment>
<evidence type="ECO:0000256" key="2">
    <source>
        <dbReference type="ARBA" id="ARBA00022448"/>
    </source>
</evidence>
<dbReference type="PRINTS" id="PR00421">
    <property type="entry name" value="THIOREDOXIN"/>
</dbReference>
<dbReference type="PIRSF" id="PIRSF000077">
    <property type="entry name" value="Thioredoxin"/>
    <property type="match status" value="1"/>
</dbReference>
<organism evidence="9 10">
    <name type="scientific">Candidatus Liberibacter asiaticus str. gxpsy</name>
    <dbReference type="NCBI Taxonomy" id="1174529"/>
    <lineage>
        <taxon>Bacteria</taxon>
        <taxon>Pseudomonadati</taxon>
        <taxon>Pseudomonadota</taxon>
        <taxon>Alphaproteobacteria</taxon>
        <taxon>Hyphomicrobiales</taxon>
        <taxon>Rhizobiaceae</taxon>
        <taxon>Liberibacter</taxon>
    </lineage>
</organism>
<dbReference type="Proteomes" id="UP000011820">
    <property type="component" value="Chromosome"/>
</dbReference>
<keyword evidence="10" id="KW-1185">Reference proteome</keyword>
<evidence type="ECO:0000256" key="7">
    <source>
        <dbReference type="PIRNR" id="PIRNR000077"/>
    </source>
</evidence>
<keyword evidence="3" id="KW-0249">Electron transport</keyword>
<dbReference type="NCBIfam" id="TIGR01068">
    <property type="entry name" value="thioredoxin"/>
    <property type="match status" value="1"/>
</dbReference>
<dbReference type="GeneID" id="93076748"/>
<dbReference type="EMBL" id="CP004005">
    <property type="protein sequence ID" value="AGH16740.1"/>
    <property type="molecule type" value="Genomic_DNA"/>
</dbReference>
<evidence type="ECO:0000256" key="1">
    <source>
        <dbReference type="ARBA" id="ARBA00008987"/>
    </source>
</evidence>
<dbReference type="SUPFAM" id="SSF52833">
    <property type="entry name" value="Thioredoxin-like"/>
    <property type="match status" value="1"/>
</dbReference>
<gene>
    <name evidence="9" type="ORF">WSI_01850</name>
</gene>
<evidence type="ECO:0000313" key="10">
    <source>
        <dbReference type="Proteomes" id="UP000011820"/>
    </source>
</evidence>
<evidence type="ECO:0000256" key="4">
    <source>
        <dbReference type="ARBA" id="ARBA00023157"/>
    </source>
</evidence>
<dbReference type="PROSITE" id="PS51352">
    <property type="entry name" value="THIOREDOXIN_2"/>
    <property type="match status" value="1"/>
</dbReference>
<keyword evidence="2" id="KW-0813">Transport</keyword>
<evidence type="ECO:0000256" key="6">
    <source>
        <dbReference type="NCBIfam" id="TIGR01068"/>
    </source>
</evidence>
<evidence type="ECO:0000259" key="8">
    <source>
        <dbReference type="PROSITE" id="PS51352"/>
    </source>
</evidence>
<reference evidence="9 10" key="1">
    <citation type="journal article" date="2013" name="Genome Announc.">
        <title>Complete Genome Sequence of a Chinese Strain of 'Candidatus Liberibacter asiaticus'.</title>
        <authorList>
            <person name="Lin H."/>
            <person name="Han C.S."/>
            <person name="Liu B."/>
            <person name="Lou B."/>
            <person name="Bai X."/>
            <person name="Deng C."/>
            <person name="Civerolo E.L."/>
            <person name="Gupta G."/>
        </authorList>
    </citation>
    <scope>NUCLEOTIDE SEQUENCE [LARGE SCALE GENOMIC DNA]</scope>
    <source>
        <strain evidence="10">gxpsy</strain>
    </source>
</reference>
<dbReference type="Gene3D" id="3.40.30.10">
    <property type="entry name" value="Glutaredoxin"/>
    <property type="match status" value="1"/>
</dbReference>